<evidence type="ECO:0000256" key="1">
    <source>
        <dbReference type="SAM" id="MobiDB-lite"/>
    </source>
</evidence>
<accession>A0A813DBE6</accession>
<dbReference type="EMBL" id="CAJNNV010001368">
    <property type="protein sequence ID" value="CAE8584885.1"/>
    <property type="molecule type" value="Genomic_DNA"/>
</dbReference>
<evidence type="ECO:0000313" key="4">
    <source>
        <dbReference type="Proteomes" id="UP000654075"/>
    </source>
</evidence>
<feature type="domain" description="Exportin-1/Importin-beta-like" evidence="2">
    <location>
        <begin position="117"/>
        <end position="270"/>
    </location>
</feature>
<dbReference type="InterPro" id="IPR011989">
    <property type="entry name" value="ARM-like"/>
</dbReference>
<dbReference type="Gene3D" id="1.25.10.10">
    <property type="entry name" value="Leucine-rich Repeat Variant"/>
    <property type="match status" value="2"/>
</dbReference>
<feature type="region of interest" description="Disordered" evidence="1">
    <location>
        <begin position="1063"/>
        <end position="1115"/>
    </location>
</feature>
<comment type="caution">
    <text evidence="3">The sequence shown here is derived from an EMBL/GenBank/DDBJ whole genome shotgun (WGS) entry which is preliminary data.</text>
</comment>
<sequence length="1366" mass="143162">MLGQDELGSLAASTANAIRAVHAPGASAAQLSDARLLFEQLRGHVAAHQLAFRLAAAESPSEVQHFGFQLLLDRLRAGVAGRPGVCLGPRERLESKAWLVGLLSAQCSPATAMASPPAYVRAKWAEAVSELARLDWPAKWPELQPALVAAAACPVASPAPALFALGVWTQLAEVLAEDSKELTVQRRRELSGALTKLVEQPAQAPELVACLQSVLQRHGADQQVVREALGLCRALASAVPVQLLLVHSLDKIVQVGLQSEDLRDVAVSALADWVDRLCPGQKGKSSGGSTGAPPATHDLCRFTAMLAKLAGGCIFDPEDSRSYAFHRQVAELLCDFCASNATTLSQLMPCADLSVVWQALLHLLRYPSAAIQNDAVAGMSHLARAQAGRPDGSPPRPPLDRLVGVIFVHCLRLDTLPGCGGSTSGALSVERSTWLLGCLGPPSVGHKVSTFEAWCQLLAVSHSFDLLEGEADAQERSHLFGALKTQACGLLREVCKPQLGAGVAAPEGYGALCRHAGALVARALAGGGPAEEGWAAEFEAATSLLETSGPAALRLAESSGQLAAVLLPSLAFLKQVTVRAGAFSCAVEHKRLEFLSFWGPYYKHLGEEVLGQVLQQLTAVIGQPPAVSGGEKLQIRALDSLVGITKWGALGAHQLEALNIECQRLSSQVSSPAARGKLVEALAAAVATCPSLEQSRRVEIISGIMQQATTSWLSSELVASARPEALLSVLVAAANAGVPPERIGRTDVVGPGHAQEPNLSKLRDIRTLLATFTGVVTKASQTPSKPGDAVASEAVAVASGADSMEGVEAAGKGPEVHLASQVVQLWAPGIFAFLHALMGLCVAATKADQTAQAVVLMPAETELANMLGPKYAALEEAAEVLPPVADARRLKAVRSMLWELRGHAAKAARACVTCPGFWALPGACTWLRALAEALPGQRPHVAESICREVFGPALGRNGPGPPTEAGLLQLCQQTLEPMTVGLSQLLRDCWGLGRSSSGRGSREPPLPVPPLLEPAFAASTLSLTRFAAHFLAALAGAELPQASHLADPERRLFTRGLAVAASTASAPPPVTSRNRTQNKKKQRSKNSFAALDDDADEAPVQQVAARGATDGDDAPAAPKGVALAIMHDRALREAVRTALAELLSLQERDSVARALLGLAVWSAQLWNMVARGQDPAALEAGAMAGRLPEAGELLHAATDALRALPAGILRPVANLVASPPDVAAAASALQGHVGVIAASVRPAWGDFVRANWTNGKRNPSTLVCEATQAAYIALSVLVRLFKIQCRKLDLRVDPVQLYLSPSLAEALQICRSLPSTSQDDVDVLLSTLLDQGETGWQDAQRGAVRALLYEASPSFAEAAQEANASV</sequence>
<dbReference type="Pfam" id="PF08389">
    <property type="entry name" value="Xpo1"/>
    <property type="match status" value="1"/>
</dbReference>
<evidence type="ECO:0000313" key="3">
    <source>
        <dbReference type="EMBL" id="CAE8584885.1"/>
    </source>
</evidence>
<name>A0A813DBE6_POLGL</name>
<keyword evidence="4" id="KW-1185">Reference proteome</keyword>
<organism evidence="3 4">
    <name type="scientific">Polarella glacialis</name>
    <name type="common">Dinoflagellate</name>
    <dbReference type="NCBI Taxonomy" id="89957"/>
    <lineage>
        <taxon>Eukaryota</taxon>
        <taxon>Sar</taxon>
        <taxon>Alveolata</taxon>
        <taxon>Dinophyceae</taxon>
        <taxon>Suessiales</taxon>
        <taxon>Suessiaceae</taxon>
        <taxon>Polarella</taxon>
    </lineage>
</organism>
<evidence type="ECO:0000259" key="2">
    <source>
        <dbReference type="Pfam" id="PF08389"/>
    </source>
</evidence>
<reference evidence="3" key="1">
    <citation type="submission" date="2021-02" db="EMBL/GenBank/DDBJ databases">
        <authorList>
            <person name="Dougan E. K."/>
            <person name="Rhodes N."/>
            <person name="Thang M."/>
            <person name="Chan C."/>
        </authorList>
    </citation>
    <scope>NUCLEOTIDE SEQUENCE</scope>
</reference>
<dbReference type="SUPFAM" id="SSF48371">
    <property type="entry name" value="ARM repeat"/>
    <property type="match status" value="1"/>
</dbReference>
<dbReference type="OrthoDB" id="417676at2759"/>
<protein>
    <recommendedName>
        <fullName evidence="2">Exportin-1/Importin-beta-like domain-containing protein</fullName>
    </recommendedName>
</protein>
<dbReference type="InterPro" id="IPR016024">
    <property type="entry name" value="ARM-type_fold"/>
</dbReference>
<gene>
    <name evidence="3" type="ORF">PGLA1383_LOCUS3802</name>
</gene>
<dbReference type="OMA" id="PATHDIC"/>
<dbReference type="InterPro" id="IPR013598">
    <property type="entry name" value="Exportin-1/Importin-b-like"/>
</dbReference>
<proteinExistence type="predicted"/>
<feature type="compositionally biased region" description="Low complexity" evidence="1">
    <location>
        <begin position="1104"/>
        <end position="1115"/>
    </location>
</feature>
<dbReference type="Proteomes" id="UP000654075">
    <property type="component" value="Unassembled WGS sequence"/>
</dbReference>